<dbReference type="KEGG" id="mng:MNEG_7463"/>
<dbReference type="Proteomes" id="UP000054498">
    <property type="component" value="Unassembled WGS sequence"/>
</dbReference>
<evidence type="ECO:0000313" key="7">
    <source>
        <dbReference type="EMBL" id="KIZ00497.1"/>
    </source>
</evidence>
<dbReference type="PROSITE" id="PS00678">
    <property type="entry name" value="WD_REPEATS_1"/>
    <property type="match status" value="2"/>
</dbReference>
<feature type="repeat" description="WD" evidence="3">
    <location>
        <begin position="426"/>
        <end position="468"/>
    </location>
</feature>
<evidence type="ECO:0000313" key="8">
    <source>
        <dbReference type="Proteomes" id="UP000054498"/>
    </source>
</evidence>
<protein>
    <submittedName>
        <fullName evidence="7">WD repeat-containing protein 36</fullName>
    </submittedName>
</protein>
<dbReference type="InterPro" id="IPR059157">
    <property type="entry name" value="WDR36-Utp21_N"/>
</dbReference>
<dbReference type="OrthoDB" id="10250769at2759"/>
<evidence type="ECO:0000259" key="5">
    <source>
        <dbReference type="Pfam" id="PF04192"/>
    </source>
</evidence>
<feature type="domain" description="WDR36/Utp21 C-terminal" evidence="5">
    <location>
        <begin position="719"/>
        <end position="935"/>
    </location>
</feature>
<dbReference type="InterPro" id="IPR015943">
    <property type="entry name" value="WD40/YVTN_repeat-like_dom_sf"/>
</dbReference>
<feature type="compositionally biased region" description="Gly residues" evidence="4">
    <location>
        <begin position="804"/>
        <end position="819"/>
    </location>
</feature>
<dbReference type="Pfam" id="PF25168">
    <property type="entry name" value="Beta-prop_WDR36-Utp21_2nd"/>
    <property type="match status" value="1"/>
</dbReference>
<dbReference type="PROSITE" id="PS50294">
    <property type="entry name" value="WD_REPEATS_REGION"/>
    <property type="match status" value="1"/>
</dbReference>
<sequence length="936" mass="96755">MHKVGEYRGHGAPVRQMLVLGDVLLSLGADRRLLVWRIGKHDSPEVTIDFEDGFVPVCLAHPDTYLNKVVVGGEDGRLQLWNFVTATRLHTFPGWGSPVRCLQPSPALDVVGVGLADGRAVLHNLRFDETVVAFDNAAGAGTADERFGPRSSASAAAAVGQAGRAVTCLSFRTGPGVPLMAAGGGAGVLSVWNLEERRLHGLLRDAHDAPLLSLHFFPGEPLLMSSAADNSIKQWAFDGADAAARLLRFRSGHAAPPSVVVHYAEGLRLLSAGADRALRVFSSIQDQQSRELSQGHAARRAKRLRLREEEVRLGRIAALAAQEARERDWANVVTAHEGDATAYTWRLAHFTLGEARLVPPPAELGGRPAAPVTAVAASPCGNFGVVGSAAGRVDRYNMQSGLHRGAFSRRAPRATGGAGAAPAALLPAHDGAVAGVAVDGCNRLLVTLGASDGALRVWDFKRQALVGEVALGCGASHLALHPGSGLAAVACADRVIRLFDVEAARLVRRFAGHRDRITSLVVSSDCRWLLSSSLDGTVRVWDIPAGTCLQAMAMGSPVTCLSLSPGRDLLATTHAHKRGVFLWSNQLMFGDAAGVAVNSNRPVPVALPSIASGSGADAPRLGKANRGGAVGMAIDGLDDASSDEFLGGGDGSDDDESSSSGGGSEDEDSTQQQQQRKLERRQRKQEQAAAAAAAAASAGPGAPAYERTGAAGGGAPTPLSPELVTLSLLPRAQWETLLHLDAIKARSRPTQPPKKPEAAPFFLPTVPGLEGNPVFDAAAAAAAAAAATGGSGAQEAAAPTAGGVLAGWGDGDDSGSGGEEGGEDGGEGEAATAAVRAAPGSRVLRTKPSAQAQPVGTFLRLLRAGGDAGDFSSFMGHVRGLSPAALDRELRGMVVLEGAGQREVADVGLLLGCLEAEVAAARNYEFCQALLRHVLA</sequence>
<dbReference type="PANTHER" id="PTHR22840:SF12">
    <property type="entry name" value="WD REPEAT-CONTAINING PROTEIN 36"/>
    <property type="match status" value="1"/>
</dbReference>
<dbReference type="Pfam" id="PF04192">
    <property type="entry name" value="Utp21"/>
    <property type="match status" value="1"/>
</dbReference>
<dbReference type="SMART" id="SM00320">
    <property type="entry name" value="WD40"/>
    <property type="match status" value="11"/>
</dbReference>
<dbReference type="STRING" id="145388.A0A0D2MIL6"/>
<dbReference type="AlphaFoldDB" id="A0A0D2MIL6"/>
<dbReference type="GO" id="GO:0034388">
    <property type="term" value="C:Pwp2p-containing subcomplex of 90S preribosome"/>
    <property type="evidence" value="ECO:0007669"/>
    <property type="project" value="TreeGrafter"/>
</dbReference>
<evidence type="ECO:0000256" key="1">
    <source>
        <dbReference type="ARBA" id="ARBA00022574"/>
    </source>
</evidence>
<evidence type="ECO:0000256" key="3">
    <source>
        <dbReference type="PROSITE-ProRule" id="PRU00221"/>
    </source>
</evidence>
<feature type="domain" description="WDR36/Utp21 N-terminal" evidence="6">
    <location>
        <begin position="6"/>
        <end position="238"/>
    </location>
</feature>
<dbReference type="RefSeq" id="XP_013899516.1">
    <property type="nucleotide sequence ID" value="XM_014044062.1"/>
</dbReference>
<organism evidence="7 8">
    <name type="scientific">Monoraphidium neglectum</name>
    <dbReference type="NCBI Taxonomy" id="145388"/>
    <lineage>
        <taxon>Eukaryota</taxon>
        <taxon>Viridiplantae</taxon>
        <taxon>Chlorophyta</taxon>
        <taxon>core chlorophytes</taxon>
        <taxon>Chlorophyceae</taxon>
        <taxon>CS clade</taxon>
        <taxon>Sphaeropleales</taxon>
        <taxon>Selenastraceae</taxon>
        <taxon>Monoraphidium</taxon>
    </lineage>
</organism>
<dbReference type="InterPro" id="IPR011047">
    <property type="entry name" value="Quinoprotein_ADH-like_sf"/>
</dbReference>
<proteinExistence type="predicted"/>
<dbReference type="GO" id="GO:0006364">
    <property type="term" value="P:rRNA processing"/>
    <property type="evidence" value="ECO:0007669"/>
    <property type="project" value="InterPro"/>
</dbReference>
<dbReference type="PANTHER" id="PTHR22840">
    <property type="entry name" value="WD REPEAT-CONTAINING PROTEIN 36"/>
    <property type="match status" value="1"/>
</dbReference>
<evidence type="ECO:0000256" key="2">
    <source>
        <dbReference type="ARBA" id="ARBA00022737"/>
    </source>
</evidence>
<dbReference type="PROSITE" id="PS50082">
    <property type="entry name" value="WD_REPEATS_2"/>
    <property type="match status" value="3"/>
</dbReference>
<feature type="region of interest" description="Disordered" evidence="4">
    <location>
        <begin position="793"/>
        <end position="841"/>
    </location>
</feature>
<evidence type="ECO:0000259" key="6">
    <source>
        <dbReference type="Pfam" id="PF25171"/>
    </source>
</evidence>
<dbReference type="GO" id="GO:0032040">
    <property type="term" value="C:small-subunit processome"/>
    <property type="evidence" value="ECO:0007669"/>
    <property type="project" value="InterPro"/>
</dbReference>
<name>A0A0D2MIL6_9CHLO</name>
<accession>A0A0D2MIL6</accession>
<feature type="compositionally biased region" description="Low complexity" evidence="4">
    <location>
        <begin position="687"/>
        <end position="704"/>
    </location>
</feature>
<gene>
    <name evidence="7" type="ORF">MNEG_7463</name>
</gene>
<keyword evidence="8" id="KW-1185">Reference proteome</keyword>
<dbReference type="Pfam" id="PF25171">
    <property type="entry name" value="Beta-prop_WDR36-Utp21_1st"/>
    <property type="match status" value="1"/>
</dbReference>
<dbReference type="InterPro" id="IPR019775">
    <property type="entry name" value="WD40_repeat_CS"/>
</dbReference>
<dbReference type="SUPFAM" id="SSF50998">
    <property type="entry name" value="Quinoprotein alcohol dehydrogenase-like"/>
    <property type="match status" value="1"/>
</dbReference>
<keyword evidence="1 3" id="KW-0853">WD repeat</keyword>
<dbReference type="InterPro" id="IPR036322">
    <property type="entry name" value="WD40_repeat_dom_sf"/>
</dbReference>
<reference evidence="7 8" key="1">
    <citation type="journal article" date="2013" name="BMC Genomics">
        <title>Reconstruction of the lipid metabolism for the microalga Monoraphidium neglectum from its genome sequence reveals characteristics suitable for biofuel production.</title>
        <authorList>
            <person name="Bogen C."/>
            <person name="Al-Dilaimi A."/>
            <person name="Albersmeier A."/>
            <person name="Wichmann J."/>
            <person name="Grundmann M."/>
            <person name="Rupp O."/>
            <person name="Lauersen K.J."/>
            <person name="Blifernez-Klassen O."/>
            <person name="Kalinowski J."/>
            <person name="Goesmann A."/>
            <person name="Mussgnug J.H."/>
            <person name="Kruse O."/>
        </authorList>
    </citation>
    <scope>NUCLEOTIDE SEQUENCE [LARGE SCALE GENOMIC DNA]</scope>
    <source>
        <strain evidence="7 8">SAG 48.87</strain>
    </source>
</reference>
<dbReference type="SUPFAM" id="SSF50978">
    <property type="entry name" value="WD40 repeat-like"/>
    <property type="match status" value="1"/>
</dbReference>
<dbReference type="Gene3D" id="2.130.10.10">
    <property type="entry name" value="YVTN repeat-like/Quinoprotein amine dehydrogenase"/>
    <property type="match status" value="2"/>
</dbReference>
<evidence type="ECO:0000256" key="4">
    <source>
        <dbReference type="SAM" id="MobiDB-lite"/>
    </source>
</evidence>
<feature type="repeat" description="WD" evidence="3">
    <location>
        <begin position="510"/>
        <end position="551"/>
    </location>
</feature>
<dbReference type="InterPro" id="IPR007319">
    <property type="entry name" value="WDR36/Utp21_C"/>
</dbReference>
<feature type="region of interest" description="Disordered" evidence="4">
    <location>
        <begin position="639"/>
        <end position="716"/>
    </location>
</feature>
<keyword evidence="2" id="KW-0677">Repeat</keyword>
<dbReference type="GeneID" id="25740339"/>
<dbReference type="InterPro" id="IPR001680">
    <property type="entry name" value="WD40_rpt"/>
</dbReference>
<dbReference type="EMBL" id="KK101540">
    <property type="protein sequence ID" value="KIZ00497.1"/>
    <property type="molecule type" value="Genomic_DNA"/>
</dbReference>
<feature type="repeat" description="WD" evidence="3">
    <location>
        <begin position="204"/>
        <end position="245"/>
    </location>
</feature>